<name>A0AAV9IRI6_CYACA</name>
<dbReference type="PANTHER" id="PTHR43591">
    <property type="entry name" value="METHYLTRANSFERASE"/>
    <property type="match status" value="1"/>
</dbReference>
<proteinExistence type="predicted"/>
<dbReference type="SUPFAM" id="SSF53335">
    <property type="entry name" value="S-adenosyl-L-methionine-dependent methyltransferases"/>
    <property type="match status" value="1"/>
</dbReference>
<accession>A0AAV9IRI6</accession>
<dbReference type="Pfam" id="PF08241">
    <property type="entry name" value="Methyltransf_11"/>
    <property type="match status" value="1"/>
</dbReference>
<dbReference type="Gene3D" id="3.40.50.150">
    <property type="entry name" value="Vaccinia Virus protein VP39"/>
    <property type="match status" value="1"/>
</dbReference>
<reference evidence="2 3" key="1">
    <citation type="submission" date="2022-07" db="EMBL/GenBank/DDBJ databases">
        <title>Genome-wide signatures of adaptation to extreme environments.</title>
        <authorList>
            <person name="Cho C.H."/>
            <person name="Yoon H.S."/>
        </authorList>
    </citation>
    <scope>NUCLEOTIDE SEQUENCE [LARGE SCALE GENOMIC DNA]</scope>
    <source>
        <strain evidence="2 3">DBV 063 E5</strain>
    </source>
</reference>
<dbReference type="InterPro" id="IPR029063">
    <property type="entry name" value="SAM-dependent_MTases_sf"/>
</dbReference>
<dbReference type="AlphaFoldDB" id="A0AAV9IRI6"/>
<dbReference type="EMBL" id="JANCYW010000003">
    <property type="protein sequence ID" value="KAK4534868.1"/>
    <property type="molecule type" value="Genomic_DNA"/>
</dbReference>
<keyword evidence="3" id="KW-1185">Reference proteome</keyword>
<evidence type="ECO:0000259" key="1">
    <source>
        <dbReference type="Pfam" id="PF08241"/>
    </source>
</evidence>
<dbReference type="Proteomes" id="UP001301350">
    <property type="component" value="Unassembled WGS sequence"/>
</dbReference>
<evidence type="ECO:0000313" key="2">
    <source>
        <dbReference type="EMBL" id="KAK4534868.1"/>
    </source>
</evidence>
<organism evidence="2 3">
    <name type="scientific">Cyanidium caldarium</name>
    <name type="common">Red alga</name>
    <dbReference type="NCBI Taxonomy" id="2771"/>
    <lineage>
        <taxon>Eukaryota</taxon>
        <taxon>Rhodophyta</taxon>
        <taxon>Bangiophyceae</taxon>
        <taxon>Cyanidiales</taxon>
        <taxon>Cyanidiaceae</taxon>
        <taxon>Cyanidium</taxon>
    </lineage>
</organism>
<protein>
    <recommendedName>
        <fullName evidence="1">Methyltransferase type 11 domain-containing protein</fullName>
    </recommendedName>
</protein>
<dbReference type="CDD" id="cd02440">
    <property type="entry name" value="AdoMet_MTases"/>
    <property type="match status" value="1"/>
</dbReference>
<gene>
    <name evidence="2" type="ORF">CDCA_CDCA03G0893</name>
</gene>
<comment type="caution">
    <text evidence="2">The sequence shown here is derived from an EMBL/GenBank/DDBJ whole genome shotgun (WGS) entry which is preliminary data.</text>
</comment>
<dbReference type="PANTHER" id="PTHR43591:SF46">
    <property type="entry name" value="OS08G0411200 PROTEIN"/>
    <property type="match status" value="1"/>
</dbReference>
<dbReference type="InterPro" id="IPR013216">
    <property type="entry name" value="Methyltransf_11"/>
</dbReference>
<dbReference type="GO" id="GO:0008757">
    <property type="term" value="F:S-adenosylmethionine-dependent methyltransferase activity"/>
    <property type="evidence" value="ECO:0007669"/>
    <property type="project" value="InterPro"/>
</dbReference>
<sequence length="424" mass="47152">MKIKSDSESSEDEGSTHHSIAFTSAMATPSAAAATAVPCWALVCAHTGWAHRVQPRKVCVAQRQVPSVFLSDVDGAPARGPASWVKWAKRGRLGARQPMKTMEASRIAAHMLATPPSVAVDASSAPVRDWETRAEGAQLACPLCHQPLQRNQRRWLQCPCCKQAVPAARDWQERGYFDLMPERFAAGRRDERLRPVFTVRQDLFRTPFVAYLYERGWRDQFQSYGFPGPDEETRLALAFFGRDARRVMDLSCGSGLMARRLVRSGPFDSVVAVDYSEAMLQETVERAARERVVIDGRSVRLLDRLTAVVRADVAHLPFATESLDGVHAGAALHCWPCVQDGLAEVHRVLKRGDGTNTGRFFATTFLWAPSAWGSALRVAESAPAPAASYRFFDERELEWLVRAAGFRSVDVQVRQRCAIIRAEK</sequence>
<evidence type="ECO:0000313" key="3">
    <source>
        <dbReference type="Proteomes" id="UP001301350"/>
    </source>
</evidence>
<feature type="domain" description="Methyltransferase type 11" evidence="1">
    <location>
        <begin position="249"/>
        <end position="352"/>
    </location>
</feature>